<feature type="transmembrane region" description="Helical" evidence="1">
    <location>
        <begin position="21"/>
        <end position="41"/>
    </location>
</feature>
<feature type="transmembrane region" description="Helical" evidence="1">
    <location>
        <begin position="178"/>
        <end position="197"/>
    </location>
</feature>
<feature type="transmembrane region" description="Helical" evidence="1">
    <location>
        <begin position="147"/>
        <end position="171"/>
    </location>
</feature>
<keyword evidence="1" id="KW-1133">Transmembrane helix</keyword>
<dbReference type="RefSeq" id="WP_142509266.1">
    <property type="nucleotide sequence ID" value="NZ_SADV01000010.1"/>
</dbReference>
<protein>
    <submittedName>
        <fullName evidence="2">Uncharacterized protein</fullName>
    </submittedName>
</protein>
<sequence>MQSLTNISLKTIVKKQVKWKAKLYISALSSLVIVQIIFGLLTSSSGSGSSGHGGENLTVHFYNYSLDIFLIVTAIWAFIVALLFTTKAYRIDDLSIISSRTSSAIANIFVMIIYSFIAVIIMISTYYLQVFGILLVEKKSFIIEDLFISPSILLLCFSSLCLFGAIGLLLGTSFKGPVVIKILVSTFLLLGFILFFMSPELINLRSLIMLSNLMISVLYLLMALLCFSLTIWIADKSEVTRK</sequence>
<dbReference type="EMBL" id="SADV01000010">
    <property type="protein sequence ID" value="TQR31653.1"/>
    <property type="molecule type" value="Genomic_DNA"/>
</dbReference>
<accession>A0A544UG51</accession>
<proteinExistence type="predicted"/>
<keyword evidence="1" id="KW-0472">Membrane</keyword>
<evidence type="ECO:0000313" key="3">
    <source>
        <dbReference type="Proteomes" id="UP000317944"/>
    </source>
</evidence>
<name>A0A544UG51_LYSSH</name>
<organism evidence="2 3">
    <name type="scientific">Lysinibacillus sphaericus</name>
    <name type="common">Bacillus sphaericus</name>
    <dbReference type="NCBI Taxonomy" id="1421"/>
    <lineage>
        <taxon>Bacteria</taxon>
        <taxon>Bacillati</taxon>
        <taxon>Bacillota</taxon>
        <taxon>Bacilli</taxon>
        <taxon>Bacillales</taxon>
        <taxon>Bacillaceae</taxon>
        <taxon>Lysinibacillus</taxon>
    </lineage>
</organism>
<gene>
    <name evidence="2" type="ORF">C7Y47_13605</name>
</gene>
<reference evidence="2 3" key="1">
    <citation type="submission" date="2018-03" db="EMBL/GenBank/DDBJ databases">
        <title>Aerobic endospore-forming bacteria genome sequencing and assembly.</title>
        <authorList>
            <person name="Cavalcante D.A."/>
            <person name="Driks A."/>
            <person name="Putonti C."/>
            <person name="De-Souza M.T."/>
        </authorList>
    </citation>
    <scope>NUCLEOTIDE SEQUENCE [LARGE SCALE GENOMIC DNA]</scope>
    <source>
        <strain evidence="2 3">SDF0037</strain>
    </source>
</reference>
<dbReference type="OrthoDB" id="2732521at2"/>
<evidence type="ECO:0000256" key="1">
    <source>
        <dbReference type="SAM" id="Phobius"/>
    </source>
</evidence>
<evidence type="ECO:0000313" key="2">
    <source>
        <dbReference type="EMBL" id="TQR31653.1"/>
    </source>
</evidence>
<keyword evidence="1" id="KW-0812">Transmembrane</keyword>
<comment type="caution">
    <text evidence="2">The sequence shown here is derived from an EMBL/GenBank/DDBJ whole genome shotgun (WGS) entry which is preliminary data.</text>
</comment>
<dbReference type="AlphaFoldDB" id="A0A544UG51"/>
<feature type="transmembrane region" description="Helical" evidence="1">
    <location>
        <begin position="61"/>
        <end position="84"/>
    </location>
</feature>
<feature type="transmembrane region" description="Helical" evidence="1">
    <location>
        <begin position="209"/>
        <end position="234"/>
    </location>
</feature>
<dbReference type="Proteomes" id="UP000317944">
    <property type="component" value="Unassembled WGS sequence"/>
</dbReference>
<feature type="transmembrane region" description="Helical" evidence="1">
    <location>
        <begin position="105"/>
        <end position="127"/>
    </location>
</feature>